<keyword evidence="3" id="KW-1185">Reference proteome</keyword>
<name>A0A084W1X4_ANOSI</name>
<dbReference type="Proteomes" id="UP000030765">
    <property type="component" value="Unassembled WGS sequence"/>
</dbReference>
<reference evidence="1 3" key="1">
    <citation type="journal article" date="2014" name="BMC Genomics">
        <title>Genome sequence of Anopheles sinensis provides insight into genetics basis of mosquito competence for malaria parasites.</title>
        <authorList>
            <person name="Zhou D."/>
            <person name="Zhang D."/>
            <person name="Ding G."/>
            <person name="Shi L."/>
            <person name="Hou Q."/>
            <person name="Ye Y."/>
            <person name="Xu Y."/>
            <person name="Zhou H."/>
            <person name="Xiong C."/>
            <person name="Li S."/>
            <person name="Yu J."/>
            <person name="Hong S."/>
            <person name="Yu X."/>
            <person name="Zou P."/>
            <person name="Chen C."/>
            <person name="Chang X."/>
            <person name="Wang W."/>
            <person name="Lv Y."/>
            <person name="Sun Y."/>
            <person name="Ma L."/>
            <person name="Shen B."/>
            <person name="Zhu C."/>
        </authorList>
    </citation>
    <scope>NUCLEOTIDE SEQUENCE [LARGE SCALE GENOMIC DNA]</scope>
</reference>
<dbReference type="EnsemblMetazoa" id="ASIC012110-RA">
    <property type="protein sequence ID" value="ASIC012110-PA"/>
    <property type="gene ID" value="ASIC012110"/>
</dbReference>
<dbReference type="VEuPathDB" id="VectorBase:ASIC012110"/>
<dbReference type="OrthoDB" id="6150133at2759"/>
<gene>
    <name evidence="1" type="ORF">ZHAS_00012110</name>
</gene>
<proteinExistence type="predicted"/>
<accession>A0A084W1X4</accession>
<dbReference type="AlphaFoldDB" id="A0A084W1X4"/>
<evidence type="ECO:0000313" key="2">
    <source>
        <dbReference type="EnsemblMetazoa" id="ASIC012110-PA"/>
    </source>
</evidence>
<evidence type="ECO:0000313" key="1">
    <source>
        <dbReference type="EMBL" id="KFB44218.1"/>
    </source>
</evidence>
<sequence>MPAISAMCQNVNTRTGCHGCGARQEVGAGREIERIAFVFPLPFFLDNTHEIQSGNGGLVPLLKRSVCAIVRQRTELTLPGFGRPSGQVFPVLPIIRPSDYKPQQLSCATATHLATLDRLITVSERTTDRPVPQKELWFSSGVNLPRVTAQLEKLMGTNVVRLTDRKYMQELQRRIQEDYNVTLEKRISERELKSTCQRTPDDVSCSYSDANVGTEQI</sequence>
<organism evidence="1">
    <name type="scientific">Anopheles sinensis</name>
    <name type="common">Mosquito</name>
    <dbReference type="NCBI Taxonomy" id="74873"/>
    <lineage>
        <taxon>Eukaryota</taxon>
        <taxon>Metazoa</taxon>
        <taxon>Ecdysozoa</taxon>
        <taxon>Arthropoda</taxon>
        <taxon>Hexapoda</taxon>
        <taxon>Insecta</taxon>
        <taxon>Pterygota</taxon>
        <taxon>Neoptera</taxon>
        <taxon>Endopterygota</taxon>
        <taxon>Diptera</taxon>
        <taxon>Nematocera</taxon>
        <taxon>Culicoidea</taxon>
        <taxon>Culicidae</taxon>
        <taxon>Anophelinae</taxon>
        <taxon>Anopheles</taxon>
    </lineage>
</organism>
<protein>
    <submittedName>
        <fullName evidence="1">AGAP008443-PA-like protein</fullName>
    </submittedName>
</protein>
<evidence type="ECO:0000313" key="3">
    <source>
        <dbReference type="Proteomes" id="UP000030765"/>
    </source>
</evidence>
<dbReference type="EMBL" id="ATLV01019471">
    <property type="status" value="NOT_ANNOTATED_CDS"/>
    <property type="molecule type" value="Genomic_DNA"/>
</dbReference>
<reference evidence="2" key="2">
    <citation type="submission" date="2020-05" db="UniProtKB">
        <authorList>
            <consortium name="EnsemblMetazoa"/>
        </authorList>
    </citation>
    <scope>IDENTIFICATION</scope>
</reference>
<dbReference type="EMBL" id="KE525272">
    <property type="protein sequence ID" value="KFB44218.1"/>
    <property type="molecule type" value="Genomic_DNA"/>
</dbReference>